<evidence type="ECO:0000313" key="2">
    <source>
        <dbReference type="Proteomes" id="UP000344274"/>
    </source>
</evidence>
<proteinExistence type="predicted"/>
<protein>
    <submittedName>
        <fullName evidence="1">Uncharacterized protein</fullName>
    </submittedName>
</protein>
<organism evidence="1 2">
    <name type="scientific">Pseudomonas fluorescens</name>
    <dbReference type="NCBI Taxonomy" id="294"/>
    <lineage>
        <taxon>Bacteria</taxon>
        <taxon>Pseudomonadati</taxon>
        <taxon>Pseudomonadota</taxon>
        <taxon>Gammaproteobacteria</taxon>
        <taxon>Pseudomonadales</taxon>
        <taxon>Pseudomonadaceae</taxon>
        <taxon>Pseudomonas</taxon>
    </lineage>
</organism>
<reference evidence="1 2" key="1">
    <citation type="submission" date="2019-09" db="EMBL/GenBank/DDBJ databases">
        <authorList>
            <person name="Chandra G."/>
            <person name="Truman W A."/>
        </authorList>
    </citation>
    <scope>NUCLEOTIDE SEQUENCE [LARGE SCALE GENOMIC DNA]</scope>
    <source>
        <strain evidence="1">PS673</strain>
    </source>
</reference>
<accession>A0A5E7PW62</accession>
<gene>
    <name evidence="1" type="ORF">PS673_04109</name>
</gene>
<name>A0A5E7PW62_PSEFL</name>
<sequence>MIDVGRTELATHAERGVFLHRTGITARRETEHWRVIAAGNGDGHQLGVDAAKAVADLHAEHFVVTLASLQRLHRTGNAIGAVGQGVRPLAAAVDRDRAVGSSWRAIDGPAGRGIVIDVGRAELASDAKGSVFLHGANIVAGRETEHWRVVAAGNGDGHQLGVHATQAVSDLHRKHVIMTLANLQRLNRTGDTIGAIGQRVNPLTGVVHGDRAVDARIRTRNAPGRRGIVIDVGRTELAIHSERGVFLHRTGIIARRETEHWRIVAAGQGDRHVLGHRRPEVIGQRHREHFGLGLALGQVLRRVVVQRIGPAHATRSVACALVAHIGHQRTQRTGRRAHAGHMCVIGQVYVAEGKAAAGHRGAVFGHRPAFDFCRRHRRRVVGAGDSDGHILRYRRTLTVADGDQVSFGYCLSLGQVLRRRIVQVVRPLHRTVGRVRCFAYRREHERTKMSSVAPRLRERRHVRVIEVDVVKDNRAAGRQRVGRARSGVGVFGYRAGLLAEADRHTIIHARKLHGSSGPTERSVAEANRIGKAVRQELTCGKRLELLLELTREGSGVVADLPVRGDPDLCTILTGVRTRRLNPRRILGQEVGRSISLGGSRKTVRVVE</sequence>
<dbReference type="Proteomes" id="UP000344274">
    <property type="component" value="Unassembled WGS sequence"/>
</dbReference>
<dbReference type="AlphaFoldDB" id="A0A5E7PW62"/>
<evidence type="ECO:0000313" key="1">
    <source>
        <dbReference type="EMBL" id="VVN17175.1"/>
    </source>
</evidence>
<dbReference type="EMBL" id="CABVHB010000038">
    <property type="protein sequence ID" value="VVN17175.1"/>
    <property type="molecule type" value="Genomic_DNA"/>
</dbReference>